<dbReference type="InterPro" id="IPR030394">
    <property type="entry name" value="G_HFLX_dom"/>
</dbReference>
<dbReference type="GO" id="GO:0005737">
    <property type="term" value="C:cytoplasm"/>
    <property type="evidence" value="ECO:0007669"/>
    <property type="project" value="TreeGrafter"/>
</dbReference>
<dbReference type="GO" id="GO:0043022">
    <property type="term" value="F:ribosome binding"/>
    <property type="evidence" value="ECO:0007669"/>
    <property type="project" value="TreeGrafter"/>
</dbReference>
<dbReference type="AlphaFoldDB" id="A0A7S2GV20"/>
<evidence type="ECO:0000259" key="1">
    <source>
        <dbReference type="PROSITE" id="PS51705"/>
    </source>
</evidence>
<proteinExistence type="predicted"/>
<dbReference type="InterPro" id="IPR016496">
    <property type="entry name" value="GTPase_HflX"/>
</dbReference>
<protein>
    <recommendedName>
        <fullName evidence="1">Hflx-type G domain-containing protein</fullName>
    </recommendedName>
</protein>
<dbReference type="PANTHER" id="PTHR10229:SF0">
    <property type="entry name" value="GTP-BINDING PROTEIN 6-RELATED"/>
    <property type="match status" value="1"/>
</dbReference>
<dbReference type="CDD" id="cd01878">
    <property type="entry name" value="HflX"/>
    <property type="match status" value="1"/>
</dbReference>
<name>A0A7S2GV20_9STRA</name>
<dbReference type="PRINTS" id="PR00326">
    <property type="entry name" value="GTP1OBG"/>
</dbReference>
<evidence type="ECO:0000313" key="2">
    <source>
        <dbReference type="EMBL" id="CAD9472336.1"/>
    </source>
</evidence>
<dbReference type="PROSITE" id="PS51705">
    <property type="entry name" value="G_HFLX"/>
    <property type="match status" value="1"/>
</dbReference>
<dbReference type="EMBL" id="HBGS01053561">
    <property type="protein sequence ID" value="CAD9472336.1"/>
    <property type="molecule type" value="Transcribed_RNA"/>
</dbReference>
<dbReference type="InterPro" id="IPR027417">
    <property type="entry name" value="P-loop_NTPase"/>
</dbReference>
<dbReference type="InterPro" id="IPR006073">
    <property type="entry name" value="GTP-bd"/>
</dbReference>
<sequence>MYDNDGPPHRIFSHIRVGCKRYTNAGKSSLLNRLCGTEETYADDMLFATLDPTTRRVILPGGKKVLFSDTVGFIQKLPTKLVASFRASLEELKDADVILHVVDAASPIAAQQVHSVQSIIEDEEAGATSQILVLNKADAVVVGANDGASSKPATGGGGGGADGIMSAEELNGIIFGDTEEADWAELHEFGRPQQTVSISALHGYGLEELLTRVEEALLAQAKMVEVLLPYSSGDLLSEIHKVGTIISEEFQEEGTMVKAYVPVSLHNRLESFHLVKVEKHYEPWELV</sequence>
<feature type="domain" description="Hflx-type G" evidence="1">
    <location>
        <begin position="15"/>
        <end position="221"/>
    </location>
</feature>
<reference evidence="2" key="1">
    <citation type="submission" date="2021-01" db="EMBL/GenBank/DDBJ databases">
        <authorList>
            <person name="Corre E."/>
            <person name="Pelletier E."/>
            <person name="Niang G."/>
            <person name="Scheremetjew M."/>
            <person name="Finn R."/>
            <person name="Kale V."/>
            <person name="Holt S."/>
            <person name="Cochrane G."/>
            <person name="Meng A."/>
            <person name="Brown T."/>
            <person name="Cohen L."/>
        </authorList>
    </citation>
    <scope>NUCLEOTIDE SEQUENCE</scope>
    <source>
        <strain evidence="2">CCMP1381</strain>
    </source>
</reference>
<dbReference type="Gene3D" id="3.40.50.300">
    <property type="entry name" value="P-loop containing nucleotide triphosphate hydrolases"/>
    <property type="match status" value="1"/>
</dbReference>
<dbReference type="Pfam" id="PF01926">
    <property type="entry name" value="MMR_HSR1"/>
    <property type="match status" value="1"/>
</dbReference>
<dbReference type="SUPFAM" id="SSF52540">
    <property type="entry name" value="P-loop containing nucleoside triphosphate hydrolases"/>
    <property type="match status" value="1"/>
</dbReference>
<organism evidence="2">
    <name type="scientific">Octactis speculum</name>
    <dbReference type="NCBI Taxonomy" id="3111310"/>
    <lineage>
        <taxon>Eukaryota</taxon>
        <taxon>Sar</taxon>
        <taxon>Stramenopiles</taxon>
        <taxon>Ochrophyta</taxon>
        <taxon>Dictyochophyceae</taxon>
        <taxon>Dictyochales</taxon>
        <taxon>Dictyochaceae</taxon>
        <taxon>Octactis</taxon>
    </lineage>
</organism>
<dbReference type="GO" id="GO:0005525">
    <property type="term" value="F:GTP binding"/>
    <property type="evidence" value="ECO:0007669"/>
    <property type="project" value="InterPro"/>
</dbReference>
<gene>
    <name evidence="2" type="ORF">DSPE1174_LOCUS27633</name>
</gene>
<accession>A0A7S2GV20</accession>
<dbReference type="PANTHER" id="PTHR10229">
    <property type="entry name" value="GTP-BINDING PROTEIN HFLX"/>
    <property type="match status" value="1"/>
</dbReference>